<feature type="transmembrane region" description="Helical" evidence="5">
    <location>
        <begin position="101"/>
        <end position="122"/>
    </location>
</feature>
<keyword evidence="3 5" id="KW-1133">Transmembrane helix</keyword>
<comment type="caution">
    <text evidence="6">The sequence shown here is derived from an EMBL/GenBank/DDBJ whole genome shotgun (WGS) entry which is preliminary data.</text>
</comment>
<dbReference type="AlphaFoldDB" id="A0A836ID24"/>
<dbReference type="GO" id="GO:0015031">
    <property type="term" value="P:protein transport"/>
    <property type="evidence" value="ECO:0007669"/>
    <property type="project" value="InterPro"/>
</dbReference>
<dbReference type="PANTHER" id="PTHR10687">
    <property type="entry name" value="SECRETORY CARRIER-ASSOCIATED MEMBRANE PROTEIN SCAMP"/>
    <property type="match status" value="1"/>
</dbReference>
<evidence type="ECO:0000313" key="7">
    <source>
        <dbReference type="Proteomes" id="UP000674318"/>
    </source>
</evidence>
<dbReference type="GO" id="GO:0055038">
    <property type="term" value="C:recycling endosome membrane"/>
    <property type="evidence" value="ECO:0007669"/>
    <property type="project" value="TreeGrafter"/>
</dbReference>
<evidence type="ECO:0000256" key="1">
    <source>
        <dbReference type="ARBA" id="ARBA00004141"/>
    </source>
</evidence>
<dbReference type="GO" id="GO:0032588">
    <property type="term" value="C:trans-Golgi network membrane"/>
    <property type="evidence" value="ECO:0007669"/>
    <property type="project" value="TreeGrafter"/>
</dbReference>
<keyword evidence="7" id="KW-1185">Reference proteome</keyword>
<reference evidence="6 7" key="1">
    <citation type="submission" date="2021-02" db="EMBL/GenBank/DDBJ databases">
        <title>Porcisia hertigi Genome sequencing and assembly.</title>
        <authorList>
            <person name="Almutairi H."/>
            <person name="Gatherer D."/>
        </authorList>
    </citation>
    <scope>NUCLEOTIDE SEQUENCE [LARGE SCALE GENOMIC DNA]</scope>
    <source>
        <strain evidence="6 7">C119</strain>
    </source>
</reference>
<comment type="subcellular location">
    <subcellularLocation>
        <location evidence="1">Membrane</location>
        <topology evidence="1">Multi-pass membrane protein</topology>
    </subcellularLocation>
</comment>
<gene>
    <name evidence="6" type="ORF">JKF63_01475</name>
</gene>
<dbReference type="EMBL" id="JAFJZO010000035">
    <property type="protein sequence ID" value="KAG5492895.1"/>
    <property type="molecule type" value="Genomic_DNA"/>
</dbReference>
<dbReference type="RefSeq" id="XP_067753679.1">
    <property type="nucleotide sequence ID" value="XM_067897522.1"/>
</dbReference>
<dbReference type="InterPro" id="IPR007273">
    <property type="entry name" value="SCAMP"/>
</dbReference>
<dbReference type="PANTHER" id="PTHR10687:SF2">
    <property type="entry name" value="SECRETORY CARRIER-ASSOCIATED MEMBRANE PROTEIN"/>
    <property type="match status" value="1"/>
</dbReference>
<protein>
    <submittedName>
        <fullName evidence="6">Uncharacterized protein</fullName>
    </submittedName>
</protein>
<accession>A0A836ID24</accession>
<dbReference type="Pfam" id="PF04144">
    <property type="entry name" value="SCAMP"/>
    <property type="match status" value="1"/>
</dbReference>
<sequence length="219" mass="24986">MTPITEAMVLEKERQNAVKRKELNERSQRVIREAEPDPNFPPECLCIKPVVYHNIREQVPVPQQRFMYILAGLYIALMVLVFYNIVASLVVFILGGSAMHFALSFLYLLGLPGAWITWYYNVYCAIVYTSRPRVLLSMFGLFVGAAFDIWMAVGVSGFGGCGWIYGIHLKNTVVMWPVLVSAVLWSLHAAMLCVMMLHFWRVSSLLLKNDSNIYRQSII</sequence>
<evidence type="ECO:0000256" key="3">
    <source>
        <dbReference type="ARBA" id="ARBA00022989"/>
    </source>
</evidence>
<dbReference type="KEGG" id="phet:94287599"/>
<dbReference type="GeneID" id="94287599"/>
<evidence type="ECO:0000256" key="4">
    <source>
        <dbReference type="ARBA" id="ARBA00023136"/>
    </source>
</evidence>
<evidence type="ECO:0000256" key="5">
    <source>
        <dbReference type="SAM" id="Phobius"/>
    </source>
</evidence>
<dbReference type="OrthoDB" id="242866at2759"/>
<name>A0A836ID24_9TRYP</name>
<keyword evidence="4 5" id="KW-0472">Membrane</keyword>
<evidence type="ECO:0000256" key="2">
    <source>
        <dbReference type="ARBA" id="ARBA00022692"/>
    </source>
</evidence>
<feature type="transmembrane region" description="Helical" evidence="5">
    <location>
        <begin position="173"/>
        <end position="200"/>
    </location>
</feature>
<evidence type="ECO:0000313" key="6">
    <source>
        <dbReference type="EMBL" id="KAG5492895.1"/>
    </source>
</evidence>
<organism evidence="6 7">
    <name type="scientific">Porcisia hertigi</name>
    <dbReference type="NCBI Taxonomy" id="2761500"/>
    <lineage>
        <taxon>Eukaryota</taxon>
        <taxon>Discoba</taxon>
        <taxon>Euglenozoa</taxon>
        <taxon>Kinetoplastea</taxon>
        <taxon>Metakinetoplastina</taxon>
        <taxon>Trypanosomatida</taxon>
        <taxon>Trypanosomatidae</taxon>
        <taxon>Leishmaniinae</taxon>
        <taxon>Porcisia</taxon>
    </lineage>
</organism>
<proteinExistence type="predicted"/>
<feature type="transmembrane region" description="Helical" evidence="5">
    <location>
        <begin position="66"/>
        <end position="95"/>
    </location>
</feature>
<dbReference type="Proteomes" id="UP000674318">
    <property type="component" value="Chromosome 35"/>
</dbReference>
<feature type="transmembrane region" description="Helical" evidence="5">
    <location>
        <begin position="134"/>
        <end position="153"/>
    </location>
</feature>
<keyword evidence="2 5" id="KW-0812">Transmembrane</keyword>